<dbReference type="STRING" id="1764295.A0A5B8MT86"/>
<dbReference type="Proteomes" id="UP000316726">
    <property type="component" value="Chromosome 10"/>
</dbReference>
<proteinExistence type="inferred from homology"/>
<dbReference type="InterPro" id="IPR036388">
    <property type="entry name" value="WH-like_DNA-bd_sf"/>
</dbReference>
<dbReference type="SUPFAM" id="SSF46785">
    <property type="entry name" value="Winged helix' DNA-binding domain"/>
    <property type="match status" value="2"/>
</dbReference>
<dbReference type="GO" id="GO:0042803">
    <property type="term" value="F:protein homodimerization activity"/>
    <property type="evidence" value="ECO:0007669"/>
    <property type="project" value="TreeGrafter"/>
</dbReference>
<keyword evidence="2" id="KW-0813">Transport</keyword>
<dbReference type="Gene3D" id="1.10.10.570">
    <property type="entry name" value="Winged helix' DNA-binding domain. Chain C. Domain 1"/>
    <property type="match status" value="1"/>
</dbReference>
<name>A0A5B8MT86_9CHLO</name>
<evidence type="ECO:0000313" key="5">
    <source>
        <dbReference type="Proteomes" id="UP000316726"/>
    </source>
</evidence>
<dbReference type="GO" id="GO:0000814">
    <property type="term" value="C:ESCRT II complex"/>
    <property type="evidence" value="ECO:0007669"/>
    <property type="project" value="InterPro"/>
</dbReference>
<gene>
    <name evidence="4" type="ORF">A3770_10p60550</name>
</gene>
<sequence length="188" mass="21411">MVDSSFFTSSSGGAGGAFEFPEIYSYPPFFTLQPVKETREKQLASWRDLIVKYARSERVFEFDPKTFALFENKAIQRALNETARQAIVENLTERGLCEKAGGGGGRVHLLWKSLSEWEAYLLDWAHRTGRREDVLTVDELCTSGELATEEFHGMTKGLMEKVLKRLEKQKKVMLFQGSDQDDQGVKFL</sequence>
<dbReference type="PANTHER" id="PTHR13149">
    <property type="entry name" value="VACUOLAR PROTEIN SORTING-ASSOCIATED PROTEIN VPS25"/>
    <property type="match status" value="1"/>
</dbReference>
<dbReference type="InterPro" id="IPR036390">
    <property type="entry name" value="WH_DNA-bd_sf"/>
</dbReference>
<keyword evidence="5" id="KW-1185">Reference proteome</keyword>
<dbReference type="OrthoDB" id="245150at2759"/>
<protein>
    <submittedName>
        <fullName evidence="4">Vacuolar protein sorting-associated protein</fullName>
    </submittedName>
</protein>
<dbReference type="InterPro" id="IPR008570">
    <property type="entry name" value="ESCRT-II_cplx_Vps25-sub"/>
</dbReference>
<organism evidence="4 5">
    <name type="scientific">Chloropicon primus</name>
    <dbReference type="NCBI Taxonomy" id="1764295"/>
    <lineage>
        <taxon>Eukaryota</taxon>
        <taxon>Viridiplantae</taxon>
        <taxon>Chlorophyta</taxon>
        <taxon>Chloropicophyceae</taxon>
        <taxon>Chloropicales</taxon>
        <taxon>Chloropicaceae</taxon>
        <taxon>Chloropicon</taxon>
    </lineage>
</organism>
<dbReference type="GO" id="GO:0043328">
    <property type="term" value="P:protein transport to vacuole involved in ubiquitin-dependent protein catabolic process via the multivesicular body sorting pathway"/>
    <property type="evidence" value="ECO:0007669"/>
    <property type="project" value="TreeGrafter"/>
</dbReference>
<dbReference type="EMBL" id="CP031043">
    <property type="protein sequence ID" value="QDZ23537.1"/>
    <property type="molecule type" value="Genomic_DNA"/>
</dbReference>
<dbReference type="Gene3D" id="1.10.10.10">
    <property type="entry name" value="Winged helix-like DNA-binding domain superfamily/Winged helix DNA-binding domain"/>
    <property type="match status" value="1"/>
</dbReference>
<accession>A0A5B8MT86</accession>
<evidence type="ECO:0000313" key="4">
    <source>
        <dbReference type="EMBL" id="QDZ23537.1"/>
    </source>
</evidence>
<evidence type="ECO:0000256" key="3">
    <source>
        <dbReference type="ARBA" id="ARBA00022927"/>
    </source>
</evidence>
<dbReference type="InterPro" id="IPR014041">
    <property type="entry name" value="ESCRT-II_cplx_Vps25-sub_N"/>
</dbReference>
<dbReference type="GO" id="GO:0005198">
    <property type="term" value="F:structural molecule activity"/>
    <property type="evidence" value="ECO:0007669"/>
    <property type="project" value="TreeGrafter"/>
</dbReference>
<comment type="similarity">
    <text evidence="1">Belongs to the VPS25 family.</text>
</comment>
<dbReference type="Pfam" id="PF05871">
    <property type="entry name" value="ESCRT-II"/>
    <property type="match status" value="1"/>
</dbReference>
<dbReference type="AlphaFoldDB" id="A0A5B8MT86"/>
<reference evidence="4 5" key="1">
    <citation type="submission" date="2018-07" db="EMBL/GenBank/DDBJ databases">
        <title>The complete nuclear genome of the prasinophyte Chloropicon primus (CCMP1205).</title>
        <authorList>
            <person name="Pombert J.-F."/>
            <person name="Otis C."/>
            <person name="Turmel M."/>
            <person name="Lemieux C."/>
        </authorList>
    </citation>
    <scope>NUCLEOTIDE SEQUENCE [LARGE SCALE GENOMIC DNA]</scope>
    <source>
        <strain evidence="4 5">CCMP1205</strain>
    </source>
</reference>
<dbReference type="PANTHER" id="PTHR13149:SF0">
    <property type="entry name" value="VACUOLAR PROTEIN-SORTING-ASSOCIATED PROTEIN 25"/>
    <property type="match status" value="1"/>
</dbReference>
<evidence type="ECO:0000256" key="2">
    <source>
        <dbReference type="ARBA" id="ARBA00022448"/>
    </source>
</evidence>
<evidence type="ECO:0000256" key="1">
    <source>
        <dbReference type="ARBA" id="ARBA00009674"/>
    </source>
</evidence>
<keyword evidence="3" id="KW-0653">Protein transport</keyword>